<dbReference type="PANTHER" id="PTHR10910:SF62">
    <property type="entry name" value="AT07585P-RELATED"/>
    <property type="match status" value="1"/>
</dbReference>
<proteinExistence type="predicted"/>
<dbReference type="Proteomes" id="UP001642487">
    <property type="component" value="Chromosome 9"/>
</dbReference>
<dbReference type="Pfam" id="PF02137">
    <property type="entry name" value="A_deamin"/>
    <property type="match status" value="1"/>
</dbReference>
<keyword evidence="3" id="KW-1185">Reference proteome</keyword>
<evidence type="ECO:0000313" key="3">
    <source>
        <dbReference type="Proteomes" id="UP001642487"/>
    </source>
</evidence>
<organism evidence="2 3">
    <name type="scientific">Citrullus colocynthis</name>
    <name type="common">colocynth</name>
    <dbReference type="NCBI Taxonomy" id="252529"/>
    <lineage>
        <taxon>Eukaryota</taxon>
        <taxon>Viridiplantae</taxon>
        <taxon>Streptophyta</taxon>
        <taxon>Embryophyta</taxon>
        <taxon>Tracheophyta</taxon>
        <taxon>Spermatophyta</taxon>
        <taxon>Magnoliopsida</taxon>
        <taxon>eudicotyledons</taxon>
        <taxon>Gunneridae</taxon>
        <taxon>Pentapetalae</taxon>
        <taxon>rosids</taxon>
        <taxon>fabids</taxon>
        <taxon>Cucurbitales</taxon>
        <taxon>Cucurbitaceae</taxon>
        <taxon>Benincaseae</taxon>
        <taxon>Citrullus</taxon>
    </lineage>
</organism>
<feature type="domain" description="A to I editase" evidence="1">
    <location>
        <begin position="57"/>
        <end position="402"/>
    </location>
</feature>
<dbReference type="InterPro" id="IPR002466">
    <property type="entry name" value="A_deamin"/>
</dbReference>
<evidence type="ECO:0000259" key="1">
    <source>
        <dbReference type="PROSITE" id="PS50141"/>
    </source>
</evidence>
<accession>A0ABP0Z7V1</accession>
<evidence type="ECO:0000313" key="2">
    <source>
        <dbReference type="EMBL" id="CAK9328858.1"/>
    </source>
</evidence>
<dbReference type="PANTHER" id="PTHR10910">
    <property type="entry name" value="EUKARYOTE SPECIFIC DSRNA BINDING PROTEIN"/>
    <property type="match status" value="1"/>
</dbReference>
<sequence length="407" mass="45178">MEDCSCSCESWGETISEKVFSVYNNLPKKGKPQGREVTVLAAFLVSSSSPQDLEVVALGTGTKCLGRSQLSSNGDIVNDAHAEIIARRALMRLFYAEIHHLSQNNCESEHHKTKKIRCDNVNNFLLQLDEEAGAERKYVMRKGWKLHLYISQLPCGDASSSTSRDVQAGTENARPCLFDKGDDSQCIGLVQRKPGRGDTTLSVSCSDKLARWNVAGVQGALLSYFLQPVYISSITVGLSPHSAKNCILEGHLKRAVCDRVQSFSNELMTPLKVNQPLFCTAPIPPKEFQHLESALNTITCGYSICWNKSGLHEVILGTTGRKQGASAKGAQYPSTESSLCKKRLLEMFWSLKSERATKFPSSDISYRSLKDGSQDYYLTSKVFKEQPAFRNWISKPINYEAFSFGCR</sequence>
<protein>
    <recommendedName>
        <fullName evidence="1">A to I editase domain-containing protein</fullName>
    </recommendedName>
</protein>
<name>A0ABP0Z7V1_9ROSI</name>
<dbReference type="PROSITE" id="PS50141">
    <property type="entry name" value="A_DEAMIN_EDITASE"/>
    <property type="match status" value="1"/>
</dbReference>
<reference evidence="2 3" key="1">
    <citation type="submission" date="2024-03" db="EMBL/GenBank/DDBJ databases">
        <authorList>
            <person name="Gkanogiannis A."/>
            <person name="Becerra Lopez-Lavalle L."/>
        </authorList>
    </citation>
    <scope>NUCLEOTIDE SEQUENCE [LARGE SCALE GENOMIC DNA]</scope>
</reference>
<dbReference type="SMART" id="SM00552">
    <property type="entry name" value="ADEAMc"/>
    <property type="match status" value="1"/>
</dbReference>
<gene>
    <name evidence="2" type="ORF">CITCOLO1_LOCUS21291</name>
</gene>
<dbReference type="EMBL" id="OZ021743">
    <property type="protein sequence ID" value="CAK9328858.1"/>
    <property type="molecule type" value="Genomic_DNA"/>
</dbReference>